<dbReference type="InterPro" id="IPR018035">
    <property type="entry name" value="Flagellar_FliH/T3SS_HrpE"/>
</dbReference>
<evidence type="ECO:0000259" key="9">
    <source>
        <dbReference type="Pfam" id="PF02108"/>
    </source>
</evidence>
<keyword evidence="8" id="KW-1006">Bacterial flagellum protein export</keyword>
<comment type="caution">
    <text evidence="10">The sequence shown here is derived from an EMBL/GenBank/DDBJ whole genome shotgun (WGS) entry which is preliminary data.</text>
</comment>
<dbReference type="PRINTS" id="PR01003">
    <property type="entry name" value="FLGFLIH"/>
</dbReference>
<evidence type="ECO:0000256" key="2">
    <source>
        <dbReference type="ARBA" id="ARBA00004496"/>
    </source>
</evidence>
<evidence type="ECO:0000256" key="4">
    <source>
        <dbReference type="ARBA" id="ARBA00022448"/>
    </source>
</evidence>
<evidence type="ECO:0000256" key="7">
    <source>
        <dbReference type="ARBA" id="ARBA00022927"/>
    </source>
</evidence>
<keyword evidence="5" id="KW-0963">Cytoplasm</keyword>
<dbReference type="InterPro" id="IPR051472">
    <property type="entry name" value="T3SS_Stator/FliH"/>
</dbReference>
<name>A0A1J5QDT8_9ZZZZ</name>
<dbReference type="GO" id="GO:0003774">
    <property type="term" value="F:cytoskeletal motor activity"/>
    <property type="evidence" value="ECO:0007669"/>
    <property type="project" value="InterPro"/>
</dbReference>
<evidence type="ECO:0000313" key="10">
    <source>
        <dbReference type="EMBL" id="OIQ81761.1"/>
    </source>
</evidence>
<reference evidence="10" key="1">
    <citation type="submission" date="2016-10" db="EMBL/GenBank/DDBJ databases">
        <title>Sequence of Gallionella enrichment culture.</title>
        <authorList>
            <person name="Poehlein A."/>
            <person name="Muehling M."/>
            <person name="Daniel R."/>
        </authorList>
    </citation>
    <scope>NUCLEOTIDE SEQUENCE</scope>
</reference>
<comment type="function">
    <text evidence="1">Needed for flagellar regrowth and assembly.</text>
</comment>
<evidence type="ECO:0000256" key="5">
    <source>
        <dbReference type="ARBA" id="ARBA00022490"/>
    </source>
</evidence>
<dbReference type="GO" id="GO:0071973">
    <property type="term" value="P:bacterial-type flagellum-dependent cell motility"/>
    <property type="evidence" value="ECO:0007669"/>
    <property type="project" value="InterPro"/>
</dbReference>
<sequence length="217" mass="24360">MSVFNKAKDQVPAYQRWEPVVLEPADPIKQALGRSEFQMPTASELEALHQQAHEEGYQAGLKEGAEAARLQRDALLAEEVSQLRELLGPMSAAMRDFDQVMRKEMLALALEISRQMLRQALKVKPELLLPIVQAAMESLPQNSHHLHLHLHAEDAALVRAGMQSEMLLGGWKIIEDQHISRGGCRIETSVSEIDATVENRWQRLAAMLGQDTGWLDE</sequence>
<accession>A0A1J5QDT8</accession>
<keyword evidence="10" id="KW-0966">Cell projection</keyword>
<evidence type="ECO:0000256" key="1">
    <source>
        <dbReference type="ARBA" id="ARBA00003041"/>
    </source>
</evidence>
<dbReference type="InterPro" id="IPR000563">
    <property type="entry name" value="Flag_FliH"/>
</dbReference>
<organism evidence="10">
    <name type="scientific">mine drainage metagenome</name>
    <dbReference type="NCBI Taxonomy" id="410659"/>
    <lineage>
        <taxon>unclassified sequences</taxon>
        <taxon>metagenomes</taxon>
        <taxon>ecological metagenomes</taxon>
    </lineage>
</organism>
<dbReference type="GO" id="GO:0005829">
    <property type="term" value="C:cytosol"/>
    <property type="evidence" value="ECO:0007669"/>
    <property type="project" value="TreeGrafter"/>
</dbReference>
<dbReference type="GO" id="GO:0009288">
    <property type="term" value="C:bacterial-type flagellum"/>
    <property type="evidence" value="ECO:0007669"/>
    <property type="project" value="InterPro"/>
</dbReference>
<keyword evidence="10" id="KW-0969">Cilium</keyword>
<keyword evidence="7" id="KW-0653">Protein transport</keyword>
<keyword evidence="4" id="KW-0813">Transport</keyword>
<dbReference type="PANTHER" id="PTHR34982">
    <property type="entry name" value="YOP PROTEINS TRANSLOCATION PROTEIN L"/>
    <property type="match status" value="1"/>
</dbReference>
<dbReference type="AlphaFoldDB" id="A0A1J5QDT8"/>
<dbReference type="Pfam" id="PF02108">
    <property type="entry name" value="FliH"/>
    <property type="match status" value="1"/>
</dbReference>
<evidence type="ECO:0000256" key="6">
    <source>
        <dbReference type="ARBA" id="ARBA00022795"/>
    </source>
</evidence>
<dbReference type="GO" id="GO:0015031">
    <property type="term" value="P:protein transport"/>
    <property type="evidence" value="ECO:0007669"/>
    <property type="project" value="UniProtKB-KW"/>
</dbReference>
<evidence type="ECO:0000256" key="8">
    <source>
        <dbReference type="ARBA" id="ARBA00023225"/>
    </source>
</evidence>
<evidence type="ECO:0000256" key="3">
    <source>
        <dbReference type="ARBA" id="ARBA00006602"/>
    </source>
</evidence>
<protein>
    <submittedName>
        <fullName evidence="10">Flagellar assembly protein FliH</fullName>
    </submittedName>
</protein>
<proteinExistence type="inferred from homology"/>
<dbReference type="EMBL" id="MLJW01000884">
    <property type="protein sequence ID" value="OIQ81761.1"/>
    <property type="molecule type" value="Genomic_DNA"/>
</dbReference>
<feature type="domain" description="Flagellar assembly protein FliH/Type III secretion system HrpE" evidence="9">
    <location>
        <begin position="78"/>
        <end position="204"/>
    </location>
</feature>
<comment type="subcellular location">
    <subcellularLocation>
        <location evidence="2">Cytoplasm</location>
    </subcellularLocation>
</comment>
<gene>
    <name evidence="10" type="primary">fliH_7</name>
    <name evidence="10" type="ORF">GALL_364610</name>
</gene>
<dbReference type="PANTHER" id="PTHR34982:SF1">
    <property type="entry name" value="FLAGELLAR ASSEMBLY PROTEIN FLIH"/>
    <property type="match status" value="1"/>
</dbReference>
<dbReference type="GO" id="GO:0044781">
    <property type="term" value="P:bacterial-type flagellum organization"/>
    <property type="evidence" value="ECO:0007669"/>
    <property type="project" value="UniProtKB-KW"/>
</dbReference>
<keyword evidence="10" id="KW-0282">Flagellum</keyword>
<comment type="similarity">
    <text evidence="3">Belongs to the FliH family.</text>
</comment>
<keyword evidence="6" id="KW-1005">Bacterial flagellum biogenesis</keyword>